<feature type="region of interest" description="Disordered" evidence="2">
    <location>
        <begin position="240"/>
        <end position="275"/>
    </location>
</feature>
<protein>
    <recommendedName>
        <fullName evidence="3">C2H2-type domain-containing protein</fullName>
    </recommendedName>
</protein>
<dbReference type="KEGG" id="ctp:CTRG_01136"/>
<dbReference type="InterPro" id="IPR013087">
    <property type="entry name" value="Znf_C2H2_type"/>
</dbReference>
<dbReference type="VEuPathDB" id="FungiDB:CTRG_01136"/>
<evidence type="ECO:0000313" key="5">
    <source>
        <dbReference type="Proteomes" id="UP000002037"/>
    </source>
</evidence>
<feature type="domain" description="C2H2-type" evidence="3">
    <location>
        <begin position="350"/>
        <end position="387"/>
    </location>
</feature>
<evidence type="ECO:0000256" key="2">
    <source>
        <dbReference type="SAM" id="MobiDB-lite"/>
    </source>
</evidence>
<dbReference type="Proteomes" id="UP000002037">
    <property type="component" value="Unassembled WGS sequence"/>
</dbReference>
<sequence>METPPTTTTSNVSFGDTKDDEEQVTVKIEKSPATSPVKLNSTGSDQQTDNPNIVGENIPTPSPPATIDATEPENKKQQSGLTKDEEMGILLTVNPSNIIEYANHLNRISTILYDGNFDSSKYLSSLHSKLNELIDNLTKFVDLENPLNSKLYLIIDINFDILIKLSTSYKVLEVSTVCIRFLSTVFMNLNYWEVYNLLIKKPVLYHFLTLINFDLNECYTRFINDYSKFAYNKIQQPSVLKSRNKSRMAKRKRQKSNSSVPNNGGMELPNPDENLTPEERLQRSQAFFSLNPDTSDHDKYVADILSGANRQKRKFRPDVKLLHHKIIKKPQPAAIKPSTKSSNYDPDVVHECQLPSAEEPHKLCLRRFSRKYELIRHQETVHSKKKKLFKCYVCVKQNPGVGPRIFTRHDTLAKHIRVNHKISGKEAKAEVAYSKKHAEVVEEGDITVHVGRRKTKVDFELRAHMEKRKSSGDDTNYLETSDLESGEEEVTFNNKDNPIEKPAENTTVN</sequence>
<proteinExistence type="predicted"/>
<feature type="compositionally biased region" description="Basic and acidic residues" evidence="2">
    <location>
        <begin position="72"/>
        <end position="82"/>
    </location>
</feature>
<dbReference type="PROSITE" id="PS50157">
    <property type="entry name" value="ZINC_FINGER_C2H2_2"/>
    <property type="match status" value="1"/>
</dbReference>
<name>C5M5K6_CANTT</name>
<dbReference type="HOGENOM" id="CLU_032145_0_0_1"/>
<keyword evidence="1" id="KW-0863">Zinc-finger</keyword>
<keyword evidence="5" id="KW-1185">Reference proteome</keyword>
<feature type="region of interest" description="Disordered" evidence="2">
    <location>
        <begin position="468"/>
        <end position="509"/>
    </location>
</feature>
<dbReference type="RefSeq" id="XP_002546831.1">
    <property type="nucleotide sequence ID" value="XM_002546785.1"/>
</dbReference>
<keyword evidence="1" id="KW-0862">Zinc</keyword>
<feature type="region of interest" description="Disordered" evidence="2">
    <location>
        <begin position="1"/>
        <end position="82"/>
    </location>
</feature>
<accession>C5M5K6</accession>
<dbReference type="Gene3D" id="3.30.160.60">
    <property type="entry name" value="Classic Zinc Finger"/>
    <property type="match status" value="1"/>
</dbReference>
<feature type="compositionally biased region" description="Basic residues" evidence="2">
    <location>
        <begin position="242"/>
        <end position="255"/>
    </location>
</feature>
<feature type="compositionally biased region" description="Acidic residues" evidence="2">
    <location>
        <begin position="481"/>
        <end position="490"/>
    </location>
</feature>
<keyword evidence="1" id="KW-0479">Metal-binding</keyword>
<dbReference type="eggNOG" id="ENOG502R8YW">
    <property type="taxonomic scope" value="Eukaryota"/>
</dbReference>
<evidence type="ECO:0000313" key="4">
    <source>
        <dbReference type="EMBL" id="EER34276.1"/>
    </source>
</evidence>
<gene>
    <name evidence="4" type="ORF">CTRG_01136</name>
</gene>
<dbReference type="AlphaFoldDB" id="C5M5K6"/>
<feature type="compositionally biased region" description="Polar residues" evidence="2">
    <location>
        <begin position="1"/>
        <end position="14"/>
    </location>
</feature>
<evidence type="ECO:0000259" key="3">
    <source>
        <dbReference type="PROSITE" id="PS50157"/>
    </source>
</evidence>
<dbReference type="STRING" id="294747.C5M5K6"/>
<dbReference type="OrthoDB" id="6910977at2759"/>
<dbReference type="GeneID" id="8295860"/>
<feature type="compositionally biased region" description="Polar residues" evidence="2">
    <location>
        <begin position="32"/>
        <end position="51"/>
    </location>
</feature>
<dbReference type="GO" id="GO:0008270">
    <property type="term" value="F:zinc ion binding"/>
    <property type="evidence" value="ECO:0007669"/>
    <property type="project" value="UniProtKB-KW"/>
</dbReference>
<reference evidence="4 5" key="1">
    <citation type="journal article" date="2009" name="Nature">
        <title>Evolution of pathogenicity and sexual reproduction in eight Candida genomes.</title>
        <authorList>
            <person name="Butler G."/>
            <person name="Rasmussen M.D."/>
            <person name="Lin M.F."/>
            <person name="Santos M.A."/>
            <person name="Sakthikumar S."/>
            <person name="Munro C.A."/>
            <person name="Rheinbay E."/>
            <person name="Grabherr M."/>
            <person name="Forche A."/>
            <person name="Reedy J.L."/>
            <person name="Agrafioti I."/>
            <person name="Arnaud M.B."/>
            <person name="Bates S."/>
            <person name="Brown A.J."/>
            <person name="Brunke S."/>
            <person name="Costanzo M.C."/>
            <person name="Fitzpatrick D.A."/>
            <person name="de Groot P.W."/>
            <person name="Harris D."/>
            <person name="Hoyer L.L."/>
            <person name="Hube B."/>
            <person name="Klis F.M."/>
            <person name="Kodira C."/>
            <person name="Lennard N."/>
            <person name="Logue M.E."/>
            <person name="Martin R."/>
            <person name="Neiman A.M."/>
            <person name="Nikolaou E."/>
            <person name="Quail M.A."/>
            <person name="Quinn J."/>
            <person name="Santos M.C."/>
            <person name="Schmitzberger F.F."/>
            <person name="Sherlock G."/>
            <person name="Shah P."/>
            <person name="Silverstein K.A."/>
            <person name="Skrzypek M.S."/>
            <person name="Soll D."/>
            <person name="Staggs R."/>
            <person name="Stansfield I."/>
            <person name="Stumpf M.P."/>
            <person name="Sudbery P.E."/>
            <person name="Srikantha T."/>
            <person name="Zeng Q."/>
            <person name="Berman J."/>
            <person name="Berriman M."/>
            <person name="Heitman J."/>
            <person name="Gow N.A."/>
            <person name="Lorenz M.C."/>
            <person name="Birren B.W."/>
            <person name="Kellis M."/>
            <person name="Cuomo C.A."/>
        </authorList>
    </citation>
    <scope>NUCLEOTIDE SEQUENCE [LARGE SCALE GENOMIC DNA]</scope>
    <source>
        <strain evidence="5">ATCC MYA-3404 / T1</strain>
    </source>
</reference>
<dbReference type="EMBL" id="GG692396">
    <property type="protein sequence ID" value="EER34276.1"/>
    <property type="molecule type" value="Genomic_DNA"/>
</dbReference>
<organism evidence="4 5">
    <name type="scientific">Candida tropicalis (strain ATCC MYA-3404 / T1)</name>
    <name type="common">Yeast</name>
    <dbReference type="NCBI Taxonomy" id="294747"/>
    <lineage>
        <taxon>Eukaryota</taxon>
        <taxon>Fungi</taxon>
        <taxon>Dikarya</taxon>
        <taxon>Ascomycota</taxon>
        <taxon>Saccharomycotina</taxon>
        <taxon>Pichiomycetes</taxon>
        <taxon>Debaryomycetaceae</taxon>
        <taxon>Candida/Lodderomyces clade</taxon>
        <taxon>Candida</taxon>
    </lineage>
</organism>
<evidence type="ECO:0000256" key="1">
    <source>
        <dbReference type="PROSITE-ProRule" id="PRU00042"/>
    </source>
</evidence>